<evidence type="ECO:0000313" key="9">
    <source>
        <dbReference type="EMBL" id="OAF05720.1"/>
    </source>
</evidence>
<dbReference type="GO" id="GO:0005886">
    <property type="term" value="C:plasma membrane"/>
    <property type="evidence" value="ECO:0007669"/>
    <property type="project" value="UniProtKB-SubCell"/>
</dbReference>
<feature type="domain" description="Phosphatidic acid phosphatase type 2/haloperoxidase" evidence="8">
    <location>
        <begin position="130"/>
        <end position="242"/>
    </location>
</feature>
<sequence length="281" mass="29917">MSTPAEIAPRASYPAQLAAVSGRALAQLVRAPSHSRRAEAARKLALHSLWLSAAGAALIIALMLAFDLTEIQLMPARGTPGLWPIRILTDFGKDEYVLSVLAVALVATALVAAGLHGTRRALLLGLGTRLQFIFLSVLVSVFAGEILKFIIGRGRPFVGGKADPFNFVPFQGTEAYYSLPSAHAVTAFALAFAISALWPRLRVFMFTYAIVILLTRLVLLAHHPSDVVAGALVGMVSAMAVRYWFAARRLSFAIRADGTIVPLPGPVGGRLKRVARGASAP</sequence>
<dbReference type="PANTHER" id="PTHR14969">
    <property type="entry name" value="SPHINGOSINE-1-PHOSPHATE PHOSPHOHYDROLASE"/>
    <property type="match status" value="1"/>
</dbReference>
<proteinExistence type="predicted"/>
<reference evidence="9 10" key="1">
    <citation type="submission" date="2016-03" db="EMBL/GenBank/DDBJ databases">
        <title>Draft Genome Sequence of the Strain BR 10245 (Bradyrhizobium sp.) isolated from nodules of Centrolobium paraense.</title>
        <authorList>
            <person name="Simoes-Araujo J.L.Sr."/>
            <person name="Barauna A.C."/>
            <person name="Silva K."/>
            <person name="Zilli J.E."/>
        </authorList>
    </citation>
    <scope>NUCLEOTIDE SEQUENCE [LARGE SCALE GENOMIC DNA]</scope>
    <source>
        <strain evidence="9 10">BR 10245</strain>
    </source>
</reference>
<evidence type="ECO:0000256" key="1">
    <source>
        <dbReference type="ARBA" id="ARBA00004651"/>
    </source>
</evidence>
<dbReference type="EMBL" id="LUUB01000079">
    <property type="protein sequence ID" value="OAF05720.1"/>
    <property type="molecule type" value="Genomic_DNA"/>
</dbReference>
<dbReference type="Proteomes" id="UP000076959">
    <property type="component" value="Unassembled WGS sequence"/>
</dbReference>
<name>A0A176YHQ2_9BRAD</name>
<dbReference type="PANTHER" id="PTHR14969:SF62">
    <property type="entry name" value="DECAPRENYLPHOSPHORYL-5-PHOSPHORIBOSE PHOSPHATASE RV3807C-RELATED"/>
    <property type="match status" value="1"/>
</dbReference>
<comment type="caution">
    <text evidence="9">The sequence shown here is derived from an EMBL/GenBank/DDBJ whole genome shotgun (WGS) entry which is preliminary data.</text>
</comment>
<evidence type="ECO:0000256" key="4">
    <source>
        <dbReference type="ARBA" id="ARBA00022801"/>
    </source>
</evidence>
<evidence type="ECO:0000256" key="6">
    <source>
        <dbReference type="ARBA" id="ARBA00023136"/>
    </source>
</evidence>
<comment type="subcellular location">
    <subcellularLocation>
        <location evidence="1">Cell membrane</location>
        <topology evidence="1">Multi-pass membrane protein</topology>
    </subcellularLocation>
</comment>
<feature type="transmembrane region" description="Helical" evidence="7">
    <location>
        <begin position="44"/>
        <end position="66"/>
    </location>
</feature>
<protein>
    <submittedName>
        <fullName evidence="9">Phosphoesterase</fullName>
    </submittedName>
</protein>
<evidence type="ECO:0000313" key="10">
    <source>
        <dbReference type="Proteomes" id="UP000076959"/>
    </source>
</evidence>
<dbReference type="SMART" id="SM00014">
    <property type="entry name" value="acidPPc"/>
    <property type="match status" value="1"/>
</dbReference>
<feature type="transmembrane region" description="Helical" evidence="7">
    <location>
        <begin position="203"/>
        <end position="221"/>
    </location>
</feature>
<accession>A0A176YHQ2</accession>
<feature type="transmembrane region" description="Helical" evidence="7">
    <location>
        <begin position="96"/>
        <end position="118"/>
    </location>
</feature>
<evidence type="ECO:0000259" key="8">
    <source>
        <dbReference type="SMART" id="SM00014"/>
    </source>
</evidence>
<dbReference type="Pfam" id="PF01569">
    <property type="entry name" value="PAP2"/>
    <property type="match status" value="1"/>
</dbReference>
<dbReference type="Gene3D" id="1.20.144.10">
    <property type="entry name" value="Phosphatidic acid phosphatase type 2/haloperoxidase"/>
    <property type="match status" value="1"/>
</dbReference>
<keyword evidence="5 7" id="KW-1133">Transmembrane helix</keyword>
<organism evidence="9 10">
    <name type="scientific">Bradyrhizobium centrolobii</name>
    <dbReference type="NCBI Taxonomy" id="1505087"/>
    <lineage>
        <taxon>Bacteria</taxon>
        <taxon>Pseudomonadati</taxon>
        <taxon>Pseudomonadota</taxon>
        <taxon>Alphaproteobacteria</taxon>
        <taxon>Hyphomicrobiales</taxon>
        <taxon>Nitrobacteraceae</taxon>
        <taxon>Bradyrhizobium</taxon>
    </lineage>
</organism>
<feature type="transmembrane region" description="Helical" evidence="7">
    <location>
        <begin position="130"/>
        <end position="151"/>
    </location>
</feature>
<keyword evidence="6 7" id="KW-0472">Membrane</keyword>
<evidence type="ECO:0000256" key="5">
    <source>
        <dbReference type="ARBA" id="ARBA00022989"/>
    </source>
</evidence>
<dbReference type="OrthoDB" id="9780507at2"/>
<keyword evidence="10" id="KW-1185">Reference proteome</keyword>
<dbReference type="AlphaFoldDB" id="A0A176YHQ2"/>
<dbReference type="RefSeq" id="WP_063704004.1">
    <property type="nucleotide sequence ID" value="NZ_LUUB01000079.1"/>
</dbReference>
<keyword evidence="3 7" id="KW-0812">Transmembrane</keyword>
<feature type="transmembrane region" description="Helical" evidence="7">
    <location>
        <begin position="175"/>
        <end position="198"/>
    </location>
</feature>
<keyword evidence="4" id="KW-0378">Hydrolase</keyword>
<gene>
    <name evidence="9" type="ORF">AYJ54_02145</name>
</gene>
<dbReference type="STRING" id="1505087.AYJ54_02145"/>
<evidence type="ECO:0000256" key="3">
    <source>
        <dbReference type="ARBA" id="ARBA00022692"/>
    </source>
</evidence>
<evidence type="ECO:0000256" key="2">
    <source>
        <dbReference type="ARBA" id="ARBA00022475"/>
    </source>
</evidence>
<feature type="transmembrane region" description="Helical" evidence="7">
    <location>
        <begin position="227"/>
        <end position="245"/>
    </location>
</feature>
<keyword evidence="2" id="KW-1003">Cell membrane</keyword>
<dbReference type="InterPro" id="IPR000326">
    <property type="entry name" value="PAP2/HPO"/>
</dbReference>
<dbReference type="GO" id="GO:0016787">
    <property type="term" value="F:hydrolase activity"/>
    <property type="evidence" value="ECO:0007669"/>
    <property type="project" value="UniProtKB-KW"/>
</dbReference>
<dbReference type="SUPFAM" id="SSF48317">
    <property type="entry name" value="Acid phosphatase/Vanadium-dependent haloperoxidase"/>
    <property type="match status" value="1"/>
</dbReference>
<evidence type="ECO:0000256" key="7">
    <source>
        <dbReference type="SAM" id="Phobius"/>
    </source>
</evidence>
<dbReference type="InterPro" id="IPR036938">
    <property type="entry name" value="PAP2/HPO_sf"/>
</dbReference>